<sequence length="63" mass="6774">MVRDDDEPEEDDSAPAAAFFSTPATATGIVEVLQGRSVRGRRFRMLGRSAVRGLRGVDRPGLG</sequence>
<name>A0A7G1KD52_9NOCA</name>
<evidence type="ECO:0000313" key="1">
    <source>
        <dbReference type="EMBL" id="BCK53122.1"/>
    </source>
</evidence>
<gene>
    <name evidence="1" type="ORF">NWFMUON74_08940</name>
</gene>
<dbReference type="EMBL" id="AP023396">
    <property type="protein sequence ID" value="BCK53122.1"/>
    <property type="molecule type" value="Genomic_DNA"/>
</dbReference>
<protein>
    <submittedName>
        <fullName evidence="1">Uncharacterized protein</fullName>
    </submittedName>
</protein>
<proteinExistence type="predicted"/>
<keyword evidence="2" id="KW-1185">Reference proteome</keyword>
<reference evidence="1 2" key="1">
    <citation type="submission" date="2020-08" db="EMBL/GenBank/DDBJ databases">
        <title>Genome Sequencing of Nocardia wallacei strain FMUON74 and assembly.</title>
        <authorList>
            <person name="Toyokawa M."/>
            <person name="Uesaka K."/>
        </authorList>
    </citation>
    <scope>NUCLEOTIDE SEQUENCE [LARGE SCALE GENOMIC DNA]</scope>
    <source>
        <strain evidence="1 2">FMUON74</strain>
    </source>
</reference>
<dbReference type="AlphaFoldDB" id="A0A7G1KD52"/>
<accession>A0A7G1KD52</accession>
<dbReference type="KEGG" id="nwl:NWFMUON74_08940"/>
<evidence type="ECO:0000313" key="2">
    <source>
        <dbReference type="Proteomes" id="UP000516173"/>
    </source>
</evidence>
<organism evidence="1 2">
    <name type="scientific">Nocardia wallacei</name>
    <dbReference type="NCBI Taxonomy" id="480035"/>
    <lineage>
        <taxon>Bacteria</taxon>
        <taxon>Bacillati</taxon>
        <taxon>Actinomycetota</taxon>
        <taxon>Actinomycetes</taxon>
        <taxon>Mycobacteriales</taxon>
        <taxon>Nocardiaceae</taxon>
        <taxon>Nocardia</taxon>
    </lineage>
</organism>
<dbReference type="Proteomes" id="UP000516173">
    <property type="component" value="Chromosome"/>
</dbReference>